<dbReference type="EMBL" id="JACBZY010000001">
    <property type="protein sequence ID" value="NYG98411.1"/>
    <property type="molecule type" value="Genomic_DNA"/>
</dbReference>
<dbReference type="GO" id="GO:0003700">
    <property type="term" value="F:DNA-binding transcription factor activity"/>
    <property type="evidence" value="ECO:0007669"/>
    <property type="project" value="TreeGrafter"/>
</dbReference>
<dbReference type="SUPFAM" id="SSF53822">
    <property type="entry name" value="Periplasmic binding protein-like I"/>
    <property type="match status" value="1"/>
</dbReference>
<dbReference type="InterPro" id="IPR010982">
    <property type="entry name" value="Lambda_DNA-bd_dom_sf"/>
</dbReference>
<dbReference type="Gene3D" id="1.10.260.40">
    <property type="entry name" value="lambda repressor-like DNA-binding domains"/>
    <property type="match status" value="1"/>
</dbReference>
<feature type="domain" description="HTH lacI-type" evidence="4">
    <location>
        <begin position="1"/>
        <end position="44"/>
    </location>
</feature>
<keyword evidence="6" id="KW-1185">Reference proteome</keyword>
<dbReference type="InterPro" id="IPR046335">
    <property type="entry name" value="LacI/GalR-like_sensor"/>
</dbReference>
<evidence type="ECO:0000259" key="4">
    <source>
        <dbReference type="PROSITE" id="PS50932"/>
    </source>
</evidence>
<evidence type="ECO:0000256" key="2">
    <source>
        <dbReference type="ARBA" id="ARBA00023125"/>
    </source>
</evidence>
<keyword evidence="2" id="KW-0238">DNA-binding</keyword>
<keyword evidence="3" id="KW-0804">Transcription</keyword>
<dbReference type="PANTHER" id="PTHR30146:SF109">
    <property type="entry name" value="HTH-TYPE TRANSCRIPTIONAL REGULATOR GALS"/>
    <property type="match status" value="1"/>
</dbReference>
<dbReference type="SMART" id="SM00354">
    <property type="entry name" value="HTH_LACI"/>
    <property type="match status" value="1"/>
</dbReference>
<protein>
    <submittedName>
        <fullName evidence="5">LacI family transcriptional regulator</fullName>
    </submittedName>
</protein>
<dbReference type="GO" id="GO:0000976">
    <property type="term" value="F:transcription cis-regulatory region binding"/>
    <property type="evidence" value="ECO:0007669"/>
    <property type="project" value="TreeGrafter"/>
</dbReference>
<dbReference type="PANTHER" id="PTHR30146">
    <property type="entry name" value="LACI-RELATED TRANSCRIPTIONAL REPRESSOR"/>
    <property type="match status" value="1"/>
</dbReference>
<dbReference type="CDD" id="cd01392">
    <property type="entry name" value="HTH_LacI"/>
    <property type="match status" value="1"/>
</dbReference>
<dbReference type="Proteomes" id="UP000553888">
    <property type="component" value="Unassembled WGS sequence"/>
</dbReference>
<evidence type="ECO:0000256" key="3">
    <source>
        <dbReference type="ARBA" id="ARBA00023163"/>
    </source>
</evidence>
<name>A0A852YB36_9MICO</name>
<dbReference type="AlphaFoldDB" id="A0A852YB36"/>
<keyword evidence="1" id="KW-0805">Transcription regulation</keyword>
<dbReference type="SUPFAM" id="SSF47413">
    <property type="entry name" value="lambda repressor-like DNA-binding domains"/>
    <property type="match status" value="1"/>
</dbReference>
<organism evidence="5 6">
    <name type="scientific">Schumannella luteola</name>
    <dbReference type="NCBI Taxonomy" id="472059"/>
    <lineage>
        <taxon>Bacteria</taxon>
        <taxon>Bacillati</taxon>
        <taxon>Actinomycetota</taxon>
        <taxon>Actinomycetes</taxon>
        <taxon>Micrococcales</taxon>
        <taxon>Microbacteriaceae</taxon>
        <taxon>Schumannella</taxon>
    </lineage>
</organism>
<dbReference type="Pfam" id="PF00356">
    <property type="entry name" value="LacI"/>
    <property type="match status" value="1"/>
</dbReference>
<evidence type="ECO:0000313" key="6">
    <source>
        <dbReference type="Proteomes" id="UP000553888"/>
    </source>
</evidence>
<comment type="caution">
    <text evidence="5">The sequence shown here is derived from an EMBL/GenBank/DDBJ whole genome shotgun (WGS) entry which is preliminary data.</text>
</comment>
<proteinExistence type="predicted"/>
<evidence type="ECO:0000313" key="5">
    <source>
        <dbReference type="EMBL" id="NYG98411.1"/>
    </source>
</evidence>
<gene>
    <name evidence="5" type="ORF">BJ979_001037</name>
</gene>
<dbReference type="Pfam" id="PF13377">
    <property type="entry name" value="Peripla_BP_3"/>
    <property type="match status" value="1"/>
</dbReference>
<dbReference type="InterPro" id="IPR000843">
    <property type="entry name" value="HTH_LacI"/>
</dbReference>
<reference evidence="5 6" key="1">
    <citation type="submission" date="2020-07" db="EMBL/GenBank/DDBJ databases">
        <title>Sequencing the genomes of 1000 actinobacteria strains.</title>
        <authorList>
            <person name="Klenk H.-P."/>
        </authorList>
    </citation>
    <scope>NUCLEOTIDE SEQUENCE [LARGE SCALE GENOMIC DNA]</scope>
    <source>
        <strain evidence="5 6">DSM 23141</strain>
    </source>
</reference>
<dbReference type="InterPro" id="IPR028082">
    <property type="entry name" value="Peripla_BP_I"/>
</dbReference>
<evidence type="ECO:0000256" key="1">
    <source>
        <dbReference type="ARBA" id="ARBA00023015"/>
    </source>
</evidence>
<accession>A0A852YB36</accession>
<dbReference type="PROSITE" id="PS50932">
    <property type="entry name" value="HTH_LACI_2"/>
    <property type="match status" value="1"/>
</dbReference>
<dbReference type="Gene3D" id="3.40.50.2300">
    <property type="match status" value="2"/>
</dbReference>
<sequence length="323" mass="34829">MSIGTVSKYMNTPERVAPATKRRIAAAIGSLGYVRNEAARQLRAGASRLVMFVAMELNNPFFGEVADAMERRAALNDLYFNIACGNGDPERESRYIEMLVQQRGFGLLLSSGHTRQADFDLLEQRRIPTVLVDAYEPDPRFSSVSIDDTVGGRQAAQHLVEQGCRSIVFVGSDLHVRQLAARAEGARAAVTAAGGASFELFSTPERSISAGRAAARALLDRGPDAMPDGIFAANDLLAIGLVEEFTERGVRVPADVAIIGYDDIEFAAAASIPISSIHRPRESFGRTAIDLLTDTAERPAGAPGVSDIVIRPELIMRASSLRR</sequence>